<evidence type="ECO:0000256" key="9">
    <source>
        <dbReference type="ARBA" id="ARBA00023136"/>
    </source>
</evidence>
<dbReference type="InterPro" id="IPR015919">
    <property type="entry name" value="Cadherin-like_sf"/>
</dbReference>
<dbReference type="EMBL" id="JAODUP010000048">
    <property type="protein sequence ID" value="KAK2165577.1"/>
    <property type="molecule type" value="Genomic_DNA"/>
</dbReference>
<keyword evidence="4 14" id="KW-0732">Signal</keyword>
<dbReference type="PANTHER" id="PTHR24028">
    <property type="entry name" value="CADHERIN-87A"/>
    <property type="match status" value="1"/>
</dbReference>
<keyword evidence="5" id="KW-0677">Repeat</keyword>
<keyword evidence="7" id="KW-0130">Cell adhesion</keyword>
<dbReference type="FunFam" id="2.60.40.60:FF:000092">
    <property type="entry name" value="Protocadherin 8"/>
    <property type="match status" value="1"/>
</dbReference>
<evidence type="ECO:0000256" key="13">
    <source>
        <dbReference type="SAM" id="Phobius"/>
    </source>
</evidence>
<evidence type="ECO:0000256" key="7">
    <source>
        <dbReference type="ARBA" id="ARBA00022889"/>
    </source>
</evidence>
<feature type="domain" description="Cadherin" evidence="15">
    <location>
        <begin position="26"/>
        <end position="133"/>
    </location>
</feature>
<keyword evidence="9 13" id="KW-0472">Membrane</keyword>
<feature type="transmembrane region" description="Helical" evidence="13">
    <location>
        <begin position="791"/>
        <end position="812"/>
    </location>
</feature>
<evidence type="ECO:0000256" key="2">
    <source>
        <dbReference type="ARBA" id="ARBA00022475"/>
    </source>
</evidence>
<dbReference type="InterPro" id="IPR050174">
    <property type="entry name" value="Protocadherin/Cadherin-CA"/>
</dbReference>
<protein>
    <recommendedName>
        <fullName evidence="15">Cadherin domain-containing protein</fullName>
    </recommendedName>
</protein>
<evidence type="ECO:0000256" key="10">
    <source>
        <dbReference type="ARBA" id="ARBA00023180"/>
    </source>
</evidence>
<dbReference type="FunFam" id="2.60.40.60:FF:000002">
    <property type="entry name" value="Protocadherin alpha 2"/>
    <property type="match status" value="1"/>
</dbReference>
<feature type="domain" description="Cadherin" evidence="15">
    <location>
        <begin position="691"/>
        <end position="790"/>
    </location>
</feature>
<comment type="subcellular location">
    <subcellularLocation>
        <location evidence="1">Cell membrane</location>
        <topology evidence="1">Single-pass type I membrane protein</topology>
    </subcellularLocation>
</comment>
<feature type="domain" description="Cadherin" evidence="15">
    <location>
        <begin position="566"/>
        <end position="677"/>
    </location>
</feature>
<feature type="chain" id="PRO_5041957282" description="Cadherin domain-containing protein" evidence="14">
    <location>
        <begin position="27"/>
        <end position="1030"/>
    </location>
</feature>
<proteinExistence type="predicted"/>
<evidence type="ECO:0000256" key="8">
    <source>
        <dbReference type="ARBA" id="ARBA00022989"/>
    </source>
</evidence>
<keyword evidence="17" id="KW-1185">Reference proteome</keyword>
<dbReference type="GO" id="GO:0005509">
    <property type="term" value="F:calcium ion binding"/>
    <property type="evidence" value="ECO:0007669"/>
    <property type="project" value="UniProtKB-UniRule"/>
</dbReference>
<evidence type="ECO:0000256" key="11">
    <source>
        <dbReference type="PROSITE-ProRule" id="PRU00043"/>
    </source>
</evidence>
<dbReference type="SUPFAM" id="SSF49313">
    <property type="entry name" value="Cadherin-like"/>
    <property type="match status" value="7"/>
</dbReference>
<dbReference type="Pfam" id="PF00028">
    <property type="entry name" value="Cadherin"/>
    <property type="match status" value="6"/>
</dbReference>
<feature type="domain" description="Cadherin" evidence="15">
    <location>
        <begin position="462"/>
        <end position="565"/>
    </location>
</feature>
<organism evidence="16 17">
    <name type="scientific">Paralvinella palmiformis</name>
    <dbReference type="NCBI Taxonomy" id="53620"/>
    <lineage>
        <taxon>Eukaryota</taxon>
        <taxon>Metazoa</taxon>
        <taxon>Spiralia</taxon>
        <taxon>Lophotrochozoa</taxon>
        <taxon>Annelida</taxon>
        <taxon>Polychaeta</taxon>
        <taxon>Sedentaria</taxon>
        <taxon>Canalipalpata</taxon>
        <taxon>Terebellida</taxon>
        <taxon>Terebelliformia</taxon>
        <taxon>Alvinellidae</taxon>
        <taxon>Paralvinella</taxon>
    </lineage>
</organism>
<accession>A0AAD9NCT4</accession>
<evidence type="ECO:0000256" key="4">
    <source>
        <dbReference type="ARBA" id="ARBA00022729"/>
    </source>
</evidence>
<dbReference type="PROSITE" id="PS00232">
    <property type="entry name" value="CADHERIN_1"/>
    <property type="match status" value="3"/>
</dbReference>
<dbReference type="PROSITE" id="PS50268">
    <property type="entry name" value="CADHERIN_2"/>
    <property type="match status" value="7"/>
</dbReference>
<dbReference type="GO" id="GO:0005886">
    <property type="term" value="C:plasma membrane"/>
    <property type="evidence" value="ECO:0007669"/>
    <property type="project" value="UniProtKB-SubCell"/>
</dbReference>
<dbReference type="CDD" id="cd11304">
    <property type="entry name" value="Cadherin_repeat"/>
    <property type="match status" value="7"/>
</dbReference>
<dbReference type="FunFam" id="2.60.40.60:FF:000020">
    <property type="entry name" value="Dachsous cadherin-related 1b"/>
    <property type="match status" value="1"/>
</dbReference>
<keyword evidence="8 13" id="KW-1133">Transmembrane helix</keyword>
<dbReference type="InterPro" id="IPR002126">
    <property type="entry name" value="Cadherin-like_dom"/>
</dbReference>
<evidence type="ECO:0000256" key="6">
    <source>
        <dbReference type="ARBA" id="ARBA00022837"/>
    </source>
</evidence>
<feature type="domain" description="Cadherin" evidence="15">
    <location>
        <begin position="245"/>
        <end position="352"/>
    </location>
</feature>
<evidence type="ECO:0000259" key="15">
    <source>
        <dbReference type="PROSITE" id="PS50268"/>
    </source>
</evidence>
<dbReference type="Proteomes" id="UP001208570">
    <property type="component" value="Unassembled WGS sequence"/>
</dbReference>
<keyword evidence="3 13" id="KW-0812">Transmembrane</keyword>
<dbReference type="InterPro" id="IPR020894">
    <property type="entry name" value="Cadherin_CS"/>
</dbReference>
<dbReference type="AlphaFoldDB" id="A0AAD9NCT4"/>
<gene>
    <name evidence="16" type="ORF">LSH36_48g04005</name>
</gene>
<evidence type="ECO:0000256" key="1">
    <source>
        <dbReference type="ARBA" id="ARBA00004251"/>
    </source>
</evidence>
<name>A0AAD9NCT4_9ANNE</name>
<dbReference type="Pfam" id="PF08266">
    <property type="entry name" value="Cadherin_2"/>
    <property type="match status" value="1"/>
</dbReference>
<feature type="compositionally biased region" description="Low complexity" evidence="12">
    <location>
        <begin position="972"/>
        <end position="982"/>
    </location>
</feature>
<feature type="region of interest" description="Disordered" evidence="12">
    <location>
        <begin position="858"/>
        <end position="921"/>
    </location>
</feature>
<evidence type="ECO:0000313" key="17">
    <source>
        <dbReference type="Proteomes" id="UP001208570"/>
    </source>
</evidence>
<dbReference type="SMART" id="SM00112">
    <property type="entry name" value="CA"/>
    <property type="match status" value="7"/>
</dbReference>
<dbReference type="PANTHER" id="PTHR24028:SF146">
    <property type="entry name" value="CADHERIN 96CB, ISOFORM D-RELATED"/>
    <property type="match status" value="1"/>
</dbReference>
<keyword evidence="2" id="KW-1003">Cell membrane</keyword>
<keyword evidence="6 11" id="KW-0106">Calcium</keyword>
<dbReference type="PRINTS" id="PR00205">
    <property type="entry name" value="CADHERIN"/>
</dbReference>
<dbReference type="InterPro" id="IPR013164">
    <property type="entry name" value="Cadherin_N"/>
</dbReference>
<evidence type="ECO:0000256" key="5">
    <source>
        <dbReference type="ARBA" id="ARBA00022737"/>
    </source>
</evidence>
<feature type="domain" description="Cadherin" evidence="15">
    <location>
        <begin position="141"/>
        <end position="244"/>
    </location>
</feature>
<evidence type="ECO:0000256" key="14">
    <source>
        <dbReference type="SAM" id="SignalP"/>
    </source>
</evidence>
<reference evidence="16" key="1">
    <citation type="journal article" date="2023" name="Mol. Biol. Evol.">
        <title>Third-Generation Sequencing Reveals the Adaptive Role of the Epigenome in Three Deep-Sea Polychaetes.</title>
        <authorList>
            <person name="Perez M."/>
            <person name="Aroh O."/>
            <person name="Sun Y."/>
            <person name="Lan Y."/>
            <person name="Juniper S.K."/>
            <person name="Young C.R."/>
            <person name="Angers B."/>
            <person name="Qian P.Y."/>
        </authorList>
    </citation>
    <scope>NUCLEOTIDE SEQUENCE</scope>
    <source>
        <strain evidence="16">P08H-3</strain>
    </source>
</reference>
<feature type="domain" description="Cadherin" evidence="15">
    <location>
        <begin position="358"/>
        <end position="461"/>
    </location>
</feature>
<sequence length="1030" mass="112399">MGLTPLSRAAILVFVVQCVLPMSATSADKLSYTVREELPGGTFVGNLTRDVGVKLPEIRFDFLNDVSSRADLFHVDPDSGILVTSQQIDRDVMCANQPECVVPLNIQLKASQMFKIIKIQVAISDINDNTPAFQDLAAFRSLSESAQPGTKLILPSAADPDGPEFGVKKYELVGGEGVFALTAVNINDGGGDDVQLMLVSDLDRELRDVYRMRLFAIDGGSPSKSGSLDVNIRVLDANDNSPKFDRTSYDVTVQEDVNQTTAIVYVQANDPDLGMNGKVIYEFTNNTRQAYGDTFQINNVTGAVRVVGKLDYKRQSIYELHVTARDGGHESVVTIAKLTVRVQDTNDHAPEIWIKTIMREDGKLTIPENSRNNSFVAHIRVKDLDVGKNGEYTCTLDSEYFTLEELYKTDYKVVTAAVFDRESRDEYVITITCTDEGQEPKSSSLRMTIAVTDVNDHRPTFERKLTYAELEEGNKTGSRVIEMLARDSDTGPNGRVTYSLIDDHRGLFLIDPDSGIIICNGILDRERLSNFNLTVVATDAGTPPLSETAVVIVQVIDVDDEPPVFASATYRFEVAENEAAGLVVGQVNAVDPDEPGHNDFYYVVTNASEGFRDLFVLDPLTGTIRTSGVLDREMTSTYDAVISATSTTVNRDSTVTFTNHTLIHISVSDINDNPPQFIYPSFTDYHLTVDPEMLVAGQVITRIRATDNDTDANVVCEYQIVGAKPGGDILTLDPYNGSLILGRDPDRIPDRTFSIDVVAYDCGTPRLNGTGTLVVTFVRLRLGGALSPNTVIVVVISVITLITVAVLVFLIARVIRKRRARKYNWIPRVIDIKIKTVAESVEGGGSLEKCDEIGIKNTFSPFPEDESQTPTEDLIDSGTTEKDFLPPGDANYFDQDSGCGSAVGAGSNTPSGTGSLPEWTDTDISSVINDIKGSDPGRLTSTAQIPAGRMAPRAHECDGLRLFSTLDVAKELPPWEQPQQPEGGSLPHTAGRRVEGGKPPRQTQVRFRLPPDVSSLASSESLNHAVETGP</sequence>
<dbReference type="GO" id="GO:0007156">
    <property type="term" value="P:homophilic cell adhesion via plasma membrane adhesion molecules"/>
    <property type="evidence" value="ECO:0007669"/>
    <property type="project" value="InterPro"/>
</dbReference>
<dbReference type="FunFam" id="2.60.40.60:FF:000007">
    <property type="entry name" value="Protocadherin alpha 2"/>
    <property type="match status" value="1"/>
</dbReference>
<comment type="caution">
    <text evidence="16">The sequence shown here is derived from an EMBL/GenBank/DDBJ whole genome shotgun (WGS) entry which is preliminary data.</text>
</comment>
<feature type="signal peptide" evidence="14">
    <location>
        <begin position="1"/>
        <end position="26"/>
    </location>
</feature>
<evidence type="ECO:0000256" key="12">
    <source>
        <dbReference type="SAM" id="MobiDB-lite"/>
    </source>
</evidence>
<keyword evidence="10" id="KW-0325">Glycoprotein</keyword>
<evidence type="ECO:0000313" key="16">
    <source>
        <dbReference type="EMBL" id="KAK2165577.1"/>
    </source>
</evidence>
<feature type="region of interest" description="Disordered" evidence="12">
    <location>
        <begin position="972"/>
        <end position="1030"/>
    </location>
</feature>
<dbReference type="Gene3D" id="2.60.40.60">
    <property type="entry name" value="Cadherins"/>
    <property type="match status" value="7"/>
</dbReference>
<evidence type="ECO:0000256" key="3">
    <source>
        <dbReference type="ARBA" id="ARBA00022692"/>
    </source>
</evidence>